<dbReference type="Pfam" id="PF00141">
    <property type="entry name" value="peroxidase"/>
    <property type="match status" value="1"/>
</dbReference>
<evidence type="ECO:0000313" key="21">
    <source>
        <dbReference type="EMBL" id="KAH6833068.1"/>
    </source>
</evidence>
<dbReference type="PROSITE" id="PS50873">
    <property type="entry name" value="PEROXIDASE_4"/>
    <property type="match status" value="1"/>
</dbReference>
<comment type="cofactor">
    <cofactor evidence="15">
        <name>Ca(2+)</name>
        <dbReference type="ChEBI" id="CHEBI:29108"/>
    </cofactor>
    <text evidence="15">Binds 2 calcium ions per subunit.</text>
</comment>
<dbReference type="InterPro" id="IPR046849">
    <property type="entry name" value="E2_motif"/>
</dbReference>
<evidence type="ECO:0000256" key="6">
    <source>
        <dbReference type="ARBA" id="ARBA00022723"/>
    </source>
</evidence>
<evidence type="ECO:0000256" key="5">
    <source>
        <dbReference type="ARBA" id="ARBA00022617"/>
    </source>
</evidence>
<evidence type="ECO:0000256" key="14">
    <source>
        <dbReference type="PIRSR" id="PIRSR600823-2"/>
    </source>
</evidence>
<dbReference type="EC" id="1.11.1.7" evidence="3"/>
<dbReference type="InterPro" id="IPR002885">
    <property type="entry name" value="PPR_rpt"/>
</dbReference>
<feature type="binding site" evidence="15">
    <location>
        <position position="720"/>
    </location>
    <ligand>
        <name>Ca(2+)</name>
        <dbReference type="ChEBI" id="CHEBI:29108"/>
        <label>1</label>
    </ligand>
</feature>
<reference evidence="21 22" key="1">
    <citation type="journal article" date="2021" name="Nat. Commun.">
        <title>Incipient diploidization of the medicinal plant Perilla within 10,000 years.</title>
        <authorList>
            <person name="Zhang Y."/>
            <person name="Shen Q."/>
            <person name="Leng L."/>
            <person name="Zhang D."/>
            <person name="Chen S."/>
            <person name="Shi Y."/>
            <person name="Ning Z."/>
            <person name="Chen S."/>
        </authorList>
    </citation>
    <scope>NUCLEOTIDE SEQUENCE [LARGE SCALE GENOMIC DNA]</scope>
    <source>
        <strain evidence="22">cv. PC099</strain>
    </source>
</reference>
<keyword evidence="5" id="KW-0349">Heme</keyword>
<feature type="repeat" description="PPR" evidence="18">
    <location>
        <begin position="342"/>
        <end position="372"/>
    </location>
</feature>
<dbReference type="EMBL" id="SDAM02000060">
    <property type="protein sequence ID" value="KAH6833068.1"/>
    <property type="molecule type" value="Genomic_DNA"/>
</dbReference>
<comment type="similarity">
    <text evidence="2">Belongs to the PPR family. P subfamily.</text>
</comment>
<feature type="repeat" description="PPR" evidence="18">
    <location>
        <begin position="210"/>
        <end position="240"/>
    </location>
</feature>
<dbReference type="Gene3D" id="1.10.420.10">
    <property type="entry name" value="Peroxidase, domain 2"/>
    <property type="match status" value="1"/>
</dbReference>
<keyword evidence="6 15" id="KW-0479">Metal-binding</keyword>
<feature type="repeat" description="PPR" evidence="18">
    <location>
        <begin position="441"/>
        <end position="475"/>
    </location>
</feature>
<dbReference type="InterPro" id="IPR033905">
    <property type="entry name" value="Secretory_peroxidase"/>
</dbReference>
<dbReference type="Pfam" id="PF20430">
    <property type="entry name" value="Eplus_motif"/>
    <property type="match status" value="1"/>
</dbReference>
<evidence type="ECO:0000256" key="3">
    <source>
        <dbReference type="ARBA" id="ARBA00012313"/>
    </source>
</evidence>
<dbReference type="InterPro" id="IPR019794">
    <property type="entry name" value="Peroxidases_AS"/>
</dbReference>
<dbReference type="Pfam" id="PF20431">
    <property type="entry name" value="E_motif"/>
    <property type="match status" value="1"/>
</dbReference>
<keyword evidence="10 15" id="KW-0408">Iron</keyword>
<comment type="caution">
    <text evidence="21">The sequence shown here is derived from an EMBL/GenBank/DDBJ whole genome shotgun (WGS) entry which is preliminary data.</text>
</comment>
<feature type="binding site" evidence="15">
    <location>
        <position position="888"/>
    </location>
    <ligand>
        <name>Ca(2+)</name>
        <dbReference type="ChEBI" id="CHEBI:29108"/>
        <label>2</label>
    </ligand>
</feature>
<dbReference type="PROSITE" id="PS00436">
    <property type="entry name" value="PEROXIDASE_2"/>
    <property type="match status" value="1"/>
</dbReference>
<feature type="repeat" description="PPR" evidence="18">
    <location>
        <begin position="177"/>
        <end position="207"/>
    </location>
</feature>
<keyword evidence="9" id="KW-0560">Oxidoreductase</keyword>
<evidence type="ECO:0000256" key="15">
    <source>
        <dbReference type="PIRSR" id="PIRSR600823-3"/>
    </source>
</evidence>
<feature type="repeat" description="PPR" evidence="18">
    <location>
        <begin position="375"/>
        <end position="405"/>
    </location>
</feature>
<keyword evidence="8 15" id="KW-0106">Calcium</keyword>
<dbReference type="PRINTS" id="PR00461">
    <property type="entry name" value="PLPEROXIDASE"/>
</dbReference>
<evidence type="ECO:0000259" key="20">
    <source>
        <dbReference type="PROSITE" id="PS50873"/>
    </source>
</evidence>
<comment type="cofactor">
    <cofactor evidence="15">
        <name>heme b</name>
        <dbReference type="ChEBI" id="CHEBI:60344"/>
    </cofactor>
    <text evidence="15">Binds 1 heme b (iron(II)-protoporphyrin IX) group per subunit.</text>
</comment>
<dbReference type="GO" id="GO:0003729">
    <property type="term" value="F:mRNA binding"/>
    <property type="evidence" value="ECO:0007669"/>
    <property type="project" value="TreeGrafter"/>
</dbReference>
<dbReference type="CDD" id="cd00693">
    <property type="entry name" value="secretory_peroxidase"/>
    <property type="match status" value="1"/>
</dbReference>
<feature type="disulfide bond" evidence="17">
    <location>
        <begin position="848"/>
        <end position="875"/>
    </location>
</feature>
<feature type="repeat" description="PPR" evidence="18">
    <location>
        <begin position="476"/>
        <end position="510"/>
    </location>
</feature>
<evidence type="ECO:0000256" key="7">
    <source>
        <dbReference type="ARBA" id="ARBA00022737"/>
    </source>
</evidence>
<feature type="repeat" description="PPR" evidence="18">
    <location>
        <begin position="408"/>
        <end position="438"/>
    </location>
</feature>
<dbReference type="Gene3D" id="1.10.520.10">
    <property type="match status" value="1"/>
</dbReference>
<name>A0AAD4JFV4_PERFH</name>
<dbReference type="GO" id="GO:0140825">
    <property type="term" value="F:lactoperoxidase activity"/>
    <property type="evidence" value="ECO:0007669"/>
    <property type="project" value="UniProtKB-EC"/>
</dbReference>
<dbReference type="GO" id="GO:0042744">
    <property type="term" value="P:hydrogen peroxide catabolic process"/>
    <property type="evidence" value="ECO:0007669"/>
    <property type="project" value="InterPro"/>
</dbReference>
<evidence type="ECO:0000256" key="19">
    <source>
        <dbReference type="RuleBase" id="RU004241"/>
    </source>
</evidence>
<proteinExistence type="inferred from homology"/>
<dbReference type="FunFam" id="1.10.420.10:FF:000001">
    <property type="entry name" value="Peroxidase"/>
    <property type="match status" value="1"/>
</dbReference>
<accession>A0AAD4JFV4</accession>
<dbReference type="GO" id="GO:0046872">
    <property type="term" value="F:metal ion binding"/>
    <property type="evidence" value="ECO:0007669"/>
    <property type="project" value="UniProtKB-KW"/>
</dbReference>
<dbReference type="SUPFAM" id="SSF48452">
    <property type="entry name" value="TPR-like"/>
    <property type="match status" value="1"/>
</dbReference>
<feature type="active site" description="Proton acceptor" evidence="13">
    <location>
        <position position="714"/>
    </location>
</feature>
<evidence type="ECO:0000256" key="11">
    <source>
        <dbReference type="ARBA" id="ARBA00023157"/>
    </source>
</evidence>
<organism evidence="21 22">
    <name type="scientific">Perilla frutescens var. hirtella</name>
    <name type="common">Perilla citriodora</name>
    <name type="synonym">Perilla setoyensis</name>
    <dbReference type="NCBI Taxonomy" id="608512"/>
    <lineage>
        <taxon>Eukaryota</taxon>
        <taxon>Viridiplantae</taxon>
        <taxon>Streptophyta</taxon>
        <taxon>Embryophyta</taxon>
        <taxon>Tracheophyta</taxon>
        <taxon>Spermatophyta</taxon>
        <taxon>Magnoliopsida</taxon>
        <taxon>eudicotyledons</taxon>
        <taxon>Gunneridae</taxon>
        <taxon>Pentapetalae</taxon>
        <taxon>asterids</taxon>
        <taxon>lamiids</taxon>
        <taxon>Lamiales</taxon>
        <taxon>Lamiaceae</taxon>
        <taxon>Nepetoideae</taxon>
        <taxon>Elsholtzieae</taxon>
        <taxon>Perilla</taxon>
    </lineage>
</organism>
<dbReference type="Gene3D" id="1.25.40.10">
    <property type="entry name" value="Tetratricopeptide repeat domain"/>
    <property type="match status" value="6"/>
</dbReference>
<feature type="binding site" description="axial binding residue" evidence="15">
    <location>
        <position position="841"/>
    </location>
    <ligand>
        <name>heme b</name>
        <dbReference type="ChEBI" id="CHEBI:60344"/>
    </ligand>
    <ligandPart>
        <name>Fe</name>
        <dbReference type="ChEBI" id="CHEBI:18248"/>
    </ligandPart>
</feature>
<comment type="similarity">
    <text evidence="19">Belongs to the peroxidase family.</text>
</comment>
<evidence type="ECO:0000256" key="10">
    <source>
        <dbReference type="ARBA" id="ARBA00023004"/>
    </source>
</evidence>
<dbReference type="FunFam" id="1.10.520.10:FF:000009">
    <property type="entry name" value="Peroxidase"/>
    <property type="match status" value="1"/>
</dbReference>
<dbReference type="PRINTS" id="PR00458">
    <property type="entry name" value="PEROXIDASE"/>
</dbReference>
<dbReference type="FunFam" id="1.25.40.10:FF:000090">
    <property type="entry name" value="Pentatricopeptide repeat-containing protein, chloroplastic"/>
    <property type="match status" value="1"/>
</dbReference>
<dbReference type="InterPro" id="IPR000823">
    <property type="entry name" value="Peroxidase_pln"/>
</dbReference>
<feature type="binding site" evidence="15">
    <location>
        <position position="736"/>
    </location>
    <ligand>
        <name>Ca(2+)</name>
        <dbReference type="ChEBI" id="CHEBI:29108"/>
        <label>1</label>
    </ligand>
</feature>
<dbReference type="AlphaFoldDB" id="A0AAD4JFV4"/>
<evidence type="ECO:0000256" key="18">
    <source>
        <dbReference type="PROSITE-ProRule" id="PRU00708"/>
    </source>
</evidence>
<feature type="site" description="Transition state stabilizer" evidence="16">
    <location>
        <position position="710"/>
    </location>
</feature>
<keyword evidence="4 21" id="KW-0575">Peroxidase</keyword>
<dbReference type="Proteomes" id="UP001190926">
    <property type="component" value="Unassembled WGS sequence"/>
</dbReference>
<feature type="binding site" evidence="15">
    <location>
        <position position="718"/>
    </location>
    <ligand>
        <name>Ca(2+)</name>
        <dbReference type="ChEBI" id="CHEBI:29108"/>
        <label>1</label>
    </ligand>
</feature>
<evidence type="ECO:0000256" key="1">
    <source>
        <dbReference type="ARBA" id="ARBA00000189"/>
    </source>
</evidence>
<feature type="repeat" description="PPR" evidence="18">
    <location>
        <begin position="243"/>
        <end position="273"/>
    </location>
</feature>
<dbReference type="SUPFAM" id="SSF48113">
    <property type="entry name" value="Heme-dependent peroxidases"/>
    <property type="match status" value="1"/>
</dbReference>
<dbReference type="InterPro" id="IPR002016">
    <property type="entry name" value="Haem_peroxidase"/>
</dbReference>
<dbReference type="PROSITE" id="PS51375">
    <property type="entry name" value="PPR"/>
    <property type="match status" value="10"/>
</dbReference>
<dbReference type="NCBIfam" id="TIGR00756">
    <property type="entry name" value="PPR"/>
    <property type="match status" value="10"/>
</dbReference>
<comment type="catalytic activity">
    <reaction evidence="1">
        <text>2 a phenolic donor + H2O2 = 2 a phenolic radical donor + 2 H2O</text>
        <dbReference type="Rhea" id="RHEA:56136"/>
        <dbReference type="ChEBI" id="CHEBI:15377"/>
        <dbReference type="ChEBI" id="CHEBI:16240"/>
        <dbReference type="ChEBI" id="CHEBI:139520"/>
        <dbReference type="ChEBI" id="CHEBI:139521"/>
        <dbReference type="EC" id="1.11.1.7"/>
    </reaction>
</comment>
<keyword evidence="11 17" id="KW-1015">Disulfide bond</keyword>
<feature type="domain" description="Plant heme peroxidase family profile" evidence="20">
    <location>
        <begin position="694"/>
        <end position="964"/>
    </location>
</feature>
<feature type="disulfide bond" evidence="17">
    <location>
        <begin position="716"/>
        <end position="721"/>
    </location>
</feature>
<feature type="binding site" evidence="15">
    <location>
        <position position="885"/>
    </location>
    <ligand>
        <name>Ca(2+)</name>
        <dbReference type="ChEBI" id="CHEBI:29108"/>
        <label>2</label>
    </ligand>
</feature>
<feature type="binding site" evidence="15">
    <location>
        <position position="715"/>
    </location>
    <ligand>
        <name>Ca(2+)</name>
        <dbReference type="ChEBI" id="CHEBI:29108"/>
        <label>1</label>
    </ligand>
</feature>
<keyword evidence="12" id="KW-0325">Glycoprotein</keyword>
<evidence type="ECO:0000256" key="13">
    <source>
        <dbReference type="PIRSR" id="PIRSR600823-1"/>
    </source>
</evidence>
<gene>
    <name evidence="21" type="ORF">C2S53_005016</name>
</gene>
<dbReference type="InterPro" id="IPR046848">
    <property type="entry name" value="E_motif"/>
</dbReference>
<keyword evidence="22" id="KW-1185">Reference proteome</keyword>
<feature type="binding site" evidence="15">
    <location>
        <position position="842"/>
    </location>
    <ligand>
        <name>Ca(2+)</name>
        <dbReference type="ChEBI" id="CHEBI:29108"/>
        <label>2</label>
    </ligand>
</feature>
<dbReference type="Pfam" id="PF01535">
    <property type="entry name" value="PPR"/>
    <property type="match status" value="3"/>
</dbReference>
<evidence type="ECO:0000256" key="4">
    <source>
        <dbReference type="ARBA" id="ARBA00022559"/>
    </source>
</evidence>
<evidence type="ECO:0000256" key="17">
    <source>
        <dbReference type="PIRSR" id="PIRSR600823-5"/>
    </source>
</evidence>
<feature type="binding site" evidence="14">
    <location>
        <position position="811"/>
    </location>
    <ligand>
        <name>substrate</name>
    </ligand>
</feature>
<evidence type="ECO:0000256" key="12">
    <source>
        <dbReference type="ARBA" id="ARBA00023180"/>
    </source>
</evidence>
<feature type="repeat" description="PPR" evidence="18">
    <location>
        <begin position="276"/>
        <end position="306"/>
    </location>
</feature>
<protein>
    <recommendedName>
        <fullName evidence="3">peroxidase</fullName>
        <ecNumber evidence="3">1.11.1.7</ecNumber>
    </recommendedName>
</protein>
<dbReference type="Pfam" id="PF12854">
    <property type="entry name" value="PPR_1"/>
    <property type="match status" value="7"/>
</dbReference>
<evidence type="ECO:0000256" key="2">
    <source>
        <dbReference type="ARBA" id="ARBA00007626"/>
    </source>
</evidence>
<evidence type="ECO:0000256" key="16">
    <source>
        <dbReference type="PIRSR" id="PIRSR600823-4"/>
    </source>
</evidence>
<feature type="repeat" description="PPR" evidence="18">
    <location>
        <begin position="309"/>
        <end position="339"/>
    </location>
</feature>
<feature type="binding site" evidence="15">
    <location>
        <position position="724"/>
    </location>
    <ligand>
        <name>Ca(2+)</name>
        <dbReference type="ChEBI" id="CHEBI:29108"/>
        <label>1</label>
    </ligand>
</feature>
<evidence type="ECO:0000313" key="22">
    <source>
        <dbReference type="Proteomes" id="UP001190926"/>
    </source>
</evidence>
<keyword evidence="7" id="KW-0677">Repeat</keyword>
<dbReference type="GO" id="GO:0006979">
    <property type="term" value="P:response to oxidative stress"/>
    <property type="evidence" value="ECO:0007669"/>
    <property type="project" value="InterPro"/>
</dbReference>
<evidence type="ECO:0000256" key="8">
    <source>
        <dbReference type="ARBA" id="ARBA00022837"/>
    </source>
</evidence>
<dbReference type="InterPro" id="IPR010255">
    <property type="entry name" value="Haem_peroxidase_sf"/>
</dbReference>
<evidence type="ECO:0000256" key="9">
    <source>
        <dbReference type="ARBA" id="ARBA00023002"/>
    </source>
</evidence>
<dbReference type="GO" id="GO:0020037">
    <property type="term" value="F:heme binding"/>
    <property type="evidence" value="ECO:0007669"/>
    <property type="project" value="InterPro"/>
</dbReference>
<dbReference type="PANTHER" id="PTHR47938">
    <property type="entry name" value="RESPIRATORY COMPLEX I CHAPERONE (CIA84), PUTATIVE (AFU_ORTHOLOGUE AFUA_2G06020)-RELATED"/>
    <property type="match status" value="1"/>
</dbReference>
<sequence length="968" mass="107045">MPISNLKFALKHYCKTTAQIHQIHAQAITSGLFSLYTSSLLSHILHSFPFSPPQQNANDSFIYFTKIFNLIPNPSIFNYNDIIRAHTFLRSPHTALILFLEMRRRQIEPNSYTFTFVLKACGLLQNSNSLARVLHAQVTKFGFLDNAYVHSALSCTYCRSGDMDGAKGVFEESSLRNVVSYNAMIDGLFKGGEIDRARELFHEMPSSLRDVFSYNVMLDGLFKAGEDDHARELFDKMPSSLRNVVSYNAMIDGLLKAGEIARARDLFNEMPNSLRDVVTYNAMIDGLFKVGEIDRARELFDVMPSSLRDVMSYNAMIDGLFKTGEIARARELFNEMSRSLRNVVSYNVMLDGLFKAGEDDHARELFDKMPSSLRDVVSYNVMIDGLLKAGEVAHATDLFNEMPNSLRDVVTYNAMIDGLFKAAEADRARELFDEMPCSLRNVTSYTSMIDGLCKAGGIDHARELFDELPSSYCEKNVALWTAMLMGLAVHGHGGSVLRYFSRMLEDGVKPNGMTILAVLMGCNHSGLIYDANRIFVEMENVYGVPREAQHYGCMVDILARAGLIKEARAMIEAMSIGGNEVVWGALLGGCKKHGVVEEAEEAAEHLMRMEPEEGATYLSLAHIYANSERWDDVVNVRRLKDSRRSKQFRGCSWIVLDGIKHEFFAGDRSHPCMKEIYLVLNAALKQSQSLFSWVEKAVSDDPRMAASLLRLHFHDCFVNGCDASVLLDDTATMVGEKSAAPNANSLRGFEVIDAIKAELEYFCPQTVSCADILAIAARDSVVLSGGPGWEVEMGRKDSMIANKTAANNNIPAPNSDLPTLLSKFENVGLSLRDLLALSGAHTVGKARCSTFAARLSAAAPADVNPQFLQSLQQLCAVNTTLADLDHATPAAFDNRYFVNILSGEGLLASDQALVAGDDGRRIVESYAGDVDLFFRDFAKSMAAMGSLRPNGGPTEIRTNCRASNQIFA</sequence>
<dbReference type="Pfam" id="PF13041">
    <property type="entry name" value="PPR_2"/>
    <property type="match status" value="3"/>
</dbReference>
<feature type="binding site" evidence="15">
    <location>
        <position position="722"/>
    </location>
    <ligand>
        <name>Ca(2+)</name>
        <dbReference type="ChEBI" id="CHEBI:29108"/>
        <label>1</label>
    </ligand>
</feature>
<feature type="binding site" evidence="15">
    <location>
        <position position="893"/>
    </location>
    <ligand>
        <name>Ca(2+)</name>
        <dbReference type="ChEBI" id="CHEBI:29108"/>
        <label>2</label>
    </ligand>
</feature>
<dbReference type="InterPro" id="IPR011990">
    <property type="entry name" value="TPR-like_helical_dom_sf"/>
</dbReference>
<feature type="disulfide bond" evidence="17">
    <location>
        <begin position="769"/>
        <end position="960"/>
    </location>
</feature>
<dbReference type="PANTHER" id="PTHR47938:SF46">
    <property type="entry name" value="PENTACOTRIPEPTIDE-REPEAT REGION OF PRORP DOMAIN-CONTAINING PROTEIN"/>
    <property type="match status" value="1"/>
</dbReference>